<protein>
    <submittedName>
        <fullName evidence="11">Phosphomethylpyrimidine kinase</fullName>
        <ecNumber evidence="11">2.7.4.7</ecNumber>
    </submittedName>
</protein>
<evidence type="ECO:0000313" key="12">
    <source>
        <dbReference type="Proteomes" id="UP000005714"/>
    </source>
</evidence>
<proteinExistence type="predicted"/>
<dbReference type="CDD" id="cd01169">
    <property type="entry name" value="HMPP_kinase"/>
    <property type="match status" value="1"/>
</dbReference>
<dbReference type="GO" id="GO:0009229">
    <property type="term" value="P:thiamine diphosphate biosynthetic process"/>
    <property type="evidence" value="ECO:0007669"/>
    <property type="project" value="UniProtKB-UniPathway"/>
</dbReference>
<accession>D4YLN5</accession>
<dbReference type="Proteomes" id="UP000005714">
    <property type="component" value="Unassembled WGS sequence"/>
</dbReference>
<dbReference type="UniPathway" id="UPA00060">
    <property type="reaction ID" value="UER00138"/>
</dbReference>
<dbReference type="InterPro" id="IPR013749">
    <property type="entry name" value="PM/HMP-P_kinase-1"/>
</dbReference>
<dbReference type="InterPro" id="IPR004399">
    <property type="entry name" value="HMP/HMP-P_kinase_dom"/>
</dbReference>
<gene>
    <name evidence="11" type="primary">thiD</name>
    <name evidence="11" type="ORF">HMPREF0183_0845</name>
</gene>
<dbReference type="EMBL" id="ADNU01000023">
    <property type="protein sequence ID" value="EFG47768.1"/>
    <property type="molecule type" value="Genomic_DNA"/>
</dbReference>
<dbReference type="STRING" id="585530.HMPREF0183_0845"/>
<evidence type="ECO:0000256" key="2">
    <source>
        <dbReference type="ARBA" id="ARBA00000565"/>
    </source>
</evidence>
<evidence type="ECO:0000256" key="6">
    <source>
        <dbReference type="ARBA" id="ARBA00022741"/>
    </source>
</evidence>
<keyword evidence="9" id="KW-0784">Thiamine biosynthesis</keyword>
<evidence type="ECO:0000256" key="7">
    <source>
        <dbReference type="ARBA" id="ARBA00022777"/>
    </source>
</evidence>
<dbReference type="GO" id="GO:0005829">
    <property type="term" value="C:cytosol"/>
    <property type="evidence" value="ECO:0007669"/>
    <property type="project" value="TreeGrafter"/>
</dbReference>
<dbReference type="Gene3D" id="3.40.1190.20">
    <property type="match status" value="1"/>
</dbReference>
<evidence type="ECO:0000256" key="4">
    <source>
        <dbReference type="ARBA" id="ARBA00004769"/>
    </source>
</evidence>
<dbReference type="eggNOG" id="COG0351">
    <property type="taxonomic scope" value="Bacteria"/>
</dbReference>
<reference evidence="11 12" key="1">
    <citation type="submission" date="2010-04" db="EMBL/GenBank/DDBJ databases">
        <authorList>
            <person name="Qin X."/>
            <person name="Bachman B."/>
            <person name="Battles P."/>
            <person name="Bell A."/>
            <person name="Bess C."/>
            <person name="Bickham C."/>
            <person name="Chaboub L."/>
            <person name="Chen D."/>
            <person name="Coyle M."/>
            <person name="Deiros D.R."/>
            <person name="Dinh H."/>
            <person name="Forbes L."/>
            <person name="Fowler G."/>
            <person name="Francisco L."/>
            <person name="Fu Q."/>
            <person name="Gubbala S."/>
            <person name="Hale W."/>
            <person name="Han Y."/>
            <person name="Hemphill L."/>
            <person name="Highlander S.K."/>
            <person name="Hirani K."/>
            <person name="Hogues M."/>
            <person name="Jackson L."/>
            <person name="Jakkamsetti A."/>
            <person name="Javaid M."/>
            <person name="Jiang H."/>
            <person name="Korchina V."/>
            <person name="Kovar C."/>
            <person name="Lara F."/>
            <person name="Lee S."/>
            <person name="Mata R."/>
            <person name="Mathew T."/>
            <person name="Moen C."/>
            <person name="Morales K."/>
            <person name="Munidasa M."/>
            <person name="Nazareth L."/>
            <person name="Ngo R."/>
            <person name="Nguyen L."/>
            <person name="Okwuonu G."/>
            <person name="Ongeri F."/>
            <person name="Patil S."/>
            <person name="Petrosino J."/>
            <person name="Pham C."/>
            <person name="Pham P."/>
            <person name="Pu L.-L."/>
            <person name="Puazo M."/>
            <person name="Raj R."/>
            <person name="Reid J."/>
            <person name="Rouhana J."/>
            <person name="Saada N."/>
            <person name="Shang Y."/>
            <person name="Simmons D."/>
            <person name="Thornton R."/>
            <person name="Warren J."/>
            <person name="Weissenberger G."/>
            <person name="Zhang J."/>
            <person name="Zhang L."/>
            <person name="Zhou C."/>
            <person name="Zhu D."/>
            <person name="Muzny D."/>
            <person name="Worley K."/>
            <person name="Gibbs R."/>
        </authorList>
    </citation>
    <scope>NUCLEOTIDE SEQUENCE [LARGE SCALE GENOMIC DNA]</scope>
    <source>
        <strain evidence="11 12">ATCC 49030</strain>
    </source>
</reference>
<dbReference type="Pfam" id="PF08543">
    <property type="entry name" value="Phos_pyr_kin"/>
    <property type="match status" value="1"/>
</dbReference>
<dbReference type="AlphaFoldDB" id="D4YLN5"/>
<comment type="pathway">
    <text evidence="4">Cofactor biosynthesis; thiamine diphosphate biosynthesis; 4-amino-2-methyl-5-diphosphomethylpyrimidine from 5-amino-1-(5-phospho-D-ribosyl)imidazole: step 3/3.</text>
</comment>
<keyword evidence="5 11" id="KW-0808">Transferase</keyword>
<evidence type="ECO:0000256" key="8">
    <source>
        <dbReference type="ARBA" id="ARBA00022840"/>
    </source>
</evidence>
<dbReference type="InterPro" id="IPR029056">
    <property type="entry name" value="Ribokinase-like"/>
</dbReference>
<organism evidence="11 12">
    <name type="scientific">Brevibacterium mcbrellneri ATCC 49030</name>
    <dbReference type="NCBI Taxonomy" id="585530"/>
    <lineage>
        <taxon>Bacteria</taxon>
        <taxon>Bacillati</taxon>
        <taxon>Actinomycetota</taxon>
        <taxon>Actinomycetes</taxon>
        <taxon>Micrococcales</taxon>
        <taxon>Brevibacteriaceae</taxon>
        <taxon>Brevibacterium</taxon>
    </lineage>
</organism>
<evidence type="ECO:0000256" key="5">
    <source>
        <dbReference type="ARBA" id="ARBA00022679"/>
    </source>
</evidence>
<evidence type="ECO:0000256" key="1">
    <source>
        <dbReference type="ARBA" id="ARBA00000151"/>
    </source>
</evidence>
<name>D4YLN5_9MICO</name>
<dbReference type="GO" id="GO:0008972">
    <property type="term" value="F:phosphomethylpyrimidine kinase activity"/>
    <property type="evidence" value="ECO:0007669"/>
    <property type="project" value="UniProtKB-EC"/>
</dbReference>
<dbReference type="EC" id="2.7.4.7" evidence="11"/>
<keyword evidence="8" id="KW-0067">ATP-binding</keyword>
<dbReference type="PANTHER" id="PTHR20858:SF17">
    <property type="entry name" value="HYDROXYMETHYLPYRIMIDINE_PHOSPHOMETHYLPYRIMIDINE KINASE THI20-RELATED"/>
    <property type="match status" value="1"/>
</dbReference>
<evidence type="ECO:0000256" key="3">
    <source>
        <dbReference type="ARBA" id="ARBA00003848"/>
    </source>
</evidence>
<comment type="function">
    <text evidence="3">Catalyzes the phosphorylation of hydroxymethylpyrimidine phosphate (HMP-P) to HMP-PP, and of HMP to HMP-P.</text>
</comment>
<dbReference type="GO" id="GO:0008902">
    <property type="term" value="F:hydroxymethylpyrimidine kinase activity"/>
    <property type="evidence" value="ECO:0007669"/>
    <property type="project" value="UniProtKB-EC"/>
</dbReference>
<dbReference type="NCBIfam" id="TIGR00097">
    <property type="entry name" value="HMP-P_kinase"/>
    <property type="match status" value="1"/>
</dbReference>
<comment type="catalytic activity">
    <reaction evidence="2">
        <text>4-amino-2-methyl-5-(phosphooxymethyl)pyrimidine + ATP = 4-amino-2-methyl-5-(diphosphooxymethyl)pyrimidine + ADP</text>
        <dbReference type="Rhea" id="RHEA:19893"/>
        <dbReference type="ChEBI" id="CHEBI:30616"/>
        <dbReference type="ChEBI" id="CHEBI:57841"/>
        <dbReference type="ChEBI" id="CHEBI:58354"/>
        <dbReference type="ChEBI" id="CHEBI:456216"/>
        <dbReference type="EC" id="2.7.4.7"/>
    </reaction>
</comment>
<dbReference type="PANTHER" id="PTHR20858">
    <property type="entry name" value="PHOSPHOMETHYLPYRIMIDINE KINASE"/>
    <property type="match status" value="1"/>
</dbReference>
<dbReference type="GO" id="GO:0005524">
    <property type="term" value="F:ATP binding"/>
    <property type="evidence" value="ECO:0007669"/>
    <property type="project" value="UniProtKB-KW"/>
</dbReference>
<feature type="domain" description="Pyridoxamine kinase/Phosphomethylpyrimidine kinase" evidence="10">
    <location>
        <begin position="29"/>
        <end position="275"/>
    </location>
</feature>
<dbReference type="GO" id="GO:0009228">
    <property type="term" value="P:thiamine biosynthetic process"/>
    <property type="evidence" value="ECO:0007669"/>
    <property type="project" value="UniProtKB-KW"/>
</dbReference>
<dbReference type="SUPFAM" id="SSF53613">
    <property type="entry name" value="Ribokinase-like"/>
    <property type="match status" value="1"/>
</dbReference>
<evidence type="ECO:0000256" key="9">
    <source>
        <dbReference type="ARBA" id="ARBA00022977"/>
    </source>
</evidence>
<evidence type="ECO:0000259" key="10">
    <source>
        <dbReference type="Pfam" id="PF08543"/>
    </source>
</evidence>
<sequence>MGEPKPTTPHDKEIDMSRPPVALSIAGTDPSGGAGVHADLKTFTALRAYGTSVITALVAQNTHGVSRVYGIDTDFVSDQFDSVLTDMPVDATKTGMLGTRQLVEMVAERAGRGGLGFLVVDPVMVATSGHRLLEEDAVDAVRTLMVPAAHVITPNLPEAALLLGDDVEPAHDLDTMRYQARELIERGARGVLVKGGHGEGDEVLDVLALNDGTDVTLTEYRHQRITTPNTHGTGCTLSAAITALAARQALEGTLDVPEVVGTALDYLARALESGKDWTLSLDPNGAHGPVDHMVTIPTP</sequence>
<comment type="caution">
    <text evidence="11">The sequence shown here is derived from an EMBL/GenBank/DDBJ whole genome shotgun (WGS) entry which is preliminary data.</text>
</comment>
<keyword evidence="7 11" id="KW-0418">Kinase</keyword>
<keyword evidence="6" id="KW-0547">Nucleotide-binding</keyword>
<comment type="catalytic activity">
    <reaction evidence="1">
        <text>4-amino-5-hydroxymethyl-2-methylpyrimidine + ATP = 4-amino-2-methyl-5-(phosphooxymethyl)pyrimidine + ADP + H(+)</text>
        <dbReference type="Rhea" id="RHEA:23096"/>
        <dbReference type="ChEBI" id="CHEBI:15378"/>
        <dbReference type="ChEBI" id="CHEBI:16892"/>
        <dbReference type="ChEBI" id="CHEBI:30616"/>
        <dbReference type="ChEBI" id="CHEBI:58354"/>
        <dbReference type="ChEBI" id="CHEBI:456216"/>
        <dbReference type="EC" id="2.7.1.49"/>
    </reaction>
</comment>
<dbReference type="FunFam" id="3.40.1190.20:FF:000003">
    <property type="entry name" value="Phosphomethylpyrimidine kinase ThiD"/>
    <property type="match status" value="1"/>
</dbReference>
<evidence type="ECO:0000313" key="11">
    <source>
        <dbReference type="EMBL" id="EFG47768.1"/>
    </source>
</evidence>
<keyword evidence="12" id="KW-1185">Reference proteome</keyword>